<gene>
    <name evidence="2" type="ORF">LDAN0321_LOCUS12375</name>
</gene>
<feature type="signal peptide" evidence="1">
    <location>
        <begin position="1"/>
        <end position="25"/>
    </location>
</feature>
<feature type="chain" id="PRO_5031120659" evidence="1">
    <location>
        <begin position="26"/>
        <end position="189"/>
    </location>
</feature>
<name>A0A7S2PBU4_9STRA</name>
<accession>A0A7S2PBU4</accession>
<organism evidence="2">
    <name type="scientific">Leptocylindrus danicus</name>
    <dbReference type="NCBI Taxonomy" id="163516"/>
    <lineage>
        <taxon>Eukaryota</taxon>
        <taxon>Sar</taxon>
        <taxon>Stramenopiles</taxon>
        <taxon>Ochrophyta</taxon>
        <taxon>Bacillariophyta</taxon>
        <taxon>Coscinodiscophyceae</taxon>
        <taxon>Chaetocerotophycidae</taxon>
        <taxon>Leptocylindrales</taxon>
        <taxon>Leptocylindraceae</taxon>
        <taxon>Leptocylindrus</taxon>
    </lineage>
</organism>
<evidence type="ECO:0000256" key="1">
    <source>
        <dbReference type="SAM" id="SignalP"/>
    </source>
</evidence>
<sequence length="189" mass="21344">MMPPKRMWTMMIIASSILCSSAVCAQMTDVPSMVPSLAPSITKIPTSIPSNSPSLPLTGEENIMDCTMTFDYLKKLMPNGQTVQDWEEITKDHVEGYISSIKKVTYLVLNVSFTDQDYLNEETNNNNANLRRGTRRLDGTTDDAIPPDRLLITFNVNVKFRSDDPEYNIYEAVGDAFHTSSSRFLYINR</sequence>
<keyword evidence="1" id="KW-0732">Signal</keyword>
<reference evidence="2" key="1">
    <citation type="submission" date="2021-01" db="EMBL/GenBank/DDBJ databases">
        <authorList>
            <person name="Corre E."/>
            <person name="Pelletier E."/>
            <person name="Niang G."/>
            <person name="Scheremetjew M."/>
            <person name="Finn R."/>
            <person name="Kale V."/>
            <person name="Holt S."/>
            <person name="Cochrane G."/>
            <person name="Meng A."/>
            <person name="Brown T."/>
            <person name="Cohen L."/>
        </authorList>
    </citation>
    <scope>NUCLEOTIDE SEQUENCE</scope>
    <source>
        <strain evidence="2">B650</strain>
    </source>
</reference>
<dbReference type="AlphaFoldDB" id="A0A7S2PBU4"/>
<evidence type="ECO:0000313" key="2">
    <source>
        <dbReference type="EMBL" id="CAD9587814.1"/>
    </source>
</evidence>
<protein>
    <submittedName>
        <fullName evidence="2">Uncharacterized protein</fullName>
    </submittedName>
</protein>
<proteinExistence type="predicted"/>
<dbReference type="EMBL" id="HBGY01019533">
    <property type="protein sequence ID" value="CAD9587814.1"/>
    <property type="molecule type" value="Transcribed_RNA"/>
</dbReference>